<dbReference type="PANTHER" id="PTHR34389">
    <property type="entry name" value="L-RHAMNOSE MUTAROTASE"/>
    <property type="match status" value="1"/>
</dbReference>
<comment type="subcellular location">
    <subcellularLocation>
        <location evidence="5">Cytoplasm</location>
    </subcellularLocation>
</comment>
<gene>
    <name evidence="5" type="primary">rhaM</name>
    <name evidence="7" type="ORF">AUQ44_15420</name>
</gene>
<evidence type="ECO:0000256" key="5">
    <source>
        <dbReference type="HAMAP-Rule" id="MF_01663"/>
    </source>
</evidence>
<dbReference type="SUPFAM" id="SSF54909">
    <property type="entry name" value="Dimeric alpha+beta barrel"/>
    <property type="match status" value="1"/>
</dbReference>
<dbReference type="InterPro" id="IPR008000">
    <property type="entry name" value="Rham/fucose_mutarotase"/>
</dbReference>
<evidence type="ECO:0000256" key="2">
    <source>
        <dbReference type="ARBA" id="ARBA00023235"/>
    </source>
</evidence>
<keyword evidence="4 5" id="KW-0684">Rhamnose metabolism</keyword>
<organism evidence="7 8">
    <name type="scientific">Vibrio cidicii</name>
    <dbReference type="NCBI Taxonomy" id="1763883"/>
    <lineage>
        <taxon>Bacteria</taxon>
        <taxon>Pseudomonadati</taxon>
        <taxon>Pseudomonadota</taxon>
        <taxon>Gammaproteobacteria</taxon>
        <taxon>Vibrionales</taxon>
        <taxon>Vibrionaceae</taxon>
        <taxon>Vibrio</taxon>
    </lineage>
</organism>
<comment type="function">
    <text evidence="5">Involved in the anomeric conversion of L-rhamnose.</text>
</comment>
<dbReference type="NCBIfam" id="TIGR02625">
    <property type="entry name" value="YiiL_rotase"/>
    <property type="match status" value="1"/>
</dbReference>
<reference evidence="8" key="1">
    <citation type="submission" date="2015-12" db="EMBL/GenBank/DDBJ databases">
        <authorList>
            <person name="Tarr C.L."/>
            <person name="Gladney L.M."/>
        </authorList>
    </citation>
    <scope>NUCLEOTIDE SEQUENCE [LARGE SCALE GENOMIC DNA]</scope>
    <source>
        <strain evidence="8">2756-81</strain>
    </source>
</reference>
<evidence type="ECO:0000256" key="3">
    <source>
        <dbReference type="ARBA" id="ARBA00023277"/>
    </source>
</evidence>
<dbReference type="GO" id="GO:0062192">
    <property type="term" value="F:L-rhamnose mutarotase activity"/>
    <property type="evidence" value="ECO:0007669"/>
    <property type="project" value="UniProtKB-UniRule"/>
</dbReference>
<dbReference type="GO" id="GO:0019301">
    <property type="term" value="P:rhamnose catabolic process"/>
    <property type="evidence" value="ECO:0007669"/>
    <property type="project" value="UniProtKB-UniRule"/>
</dbReference>
<comment type="catalytic activity">
    <reaction evidence="5">
        <text>alpha-L-rhamnose = beta-L-rhamnose</text>
        <dbReference type="Rhea" id="RHEA:25584"/>
        <dbReference type="ChEBI" id="CHEBI:27586"/>
        <dbReference type="ChEBI" id="CHEBI:27907"/>
        <dbReference type="EC" id="5.1.3.32"/>
    </reaction>
</comment>
<dbReference type="UniPathway" id="UPA00125"/>
<feature type="binding site" evidence="5">
    <location>
        <begin position="76"/>
        <end position="77"/>
    </location>
    <ligand>
        <name>substrate</name>
    </ligand>
</feature>
<evidence type="ECO:0000313" key="8">
    <source>
        <dbReference type="Proteomes" id="UP000075349"/>
    </source>
</evidence>
<accession>A0A151JL75</accession>
<dbReference type="EMBL" id="LOMK01000001">
    <property type="protein sequence ID" value="KYN26412.1"/>
    <property type="molecule type" value="Genomic_DNA"/>
</dbReference>
<evidence type="ECO:0000256" key="1">
    <source>
        <dbReference type="ARBA" id="ARBA00022490"/>
    </source>
</evidence>
<dbReference type="Pfam" id="PF05336">
    <property type="entry name" value="rhaM"/>
    <property type="match status" value="1"/>
</dbReference>
<evidence type="ECO:0000256" key="4">
    <source>
        <dbReference type="ARBA" id="ARBA00023308"/>
    </source>
</evidence>
<keyword evidence="1 5" id="KW-0963">Cytoplasm</keyword>
<evidence type="ECO:0000313" key="7">
    <source>
        <dbReference type="EMBL" id="KYN26412.1"/>
    </source>
</evidence>
<evidence type="ECO:0000256" key="6">
    <source>
        <dbReference type="NCBIfam" id="TIGR02625"/>
    </source>
</evidence>
<feature type="binding site" evidence="5">
    <location>
        <position position="41"/>
    </location>
    <ligand>
        <name>substrate</name>
    </ligand>
</feature>
<dbReference type="InterPro" id="IPR013448">
    <property type="entry name" value="L-rhamnose_mutarotase"/>
</dbReference>
<dbReference type="EC" id="5.1.3.32" evidence="5 6"/>
<feature type="binding site" evidence="5">
    <location>
        <position position="18"/>
    </location>
    <ligand>
        <name>substrate</name>
    </ligand>
</feature>
<dbReference type="InterPro" id="IPR011008">
    <property type="entry name" value="Dimeric_a/b-barrel"/>
</dbReference>
<comment type="pathway">
    <text evidence="5">Carbohydrate metabolism; L-rhamnose metabolism.</text>
</comment>
<comment type="subunit">
    <text evidence="5">Homodimer.</text>
</comment>
<name>A0A151JL75_9VIBR</name>
<comment type="caution">
    <text evidence="7">The sequence shown here is derived from an EMBL/GenBank/DDBJ whole genome shotgun (WGS) entry which is preliminary data.</text>
</comment>
<dbReference type="GO" id="GO:0005737">
    <property type="term" value="C:cytoplasm"/>
    <property type="evidence" value="ECO:0007669"/>
    <property type="project" value="UniProtKB-SubCell"/>
</dbReference>
<keyword evidence="2 5" id="KW-0413">Isomerase</keyword>
<dbReference type="Gene3D" id="3.30.70.100">
    <property type="match status" value="1"/>
</dbReference>
<sequence length="104" mass="12381">MERKAFLMFVNPECHVEYQKRHDEIWQEMTHLLQSHGVTNYSIHLFAEQNMLFGYAEVQSEAQWNAIANTAICRKWWAYMKDVMPSNPDNSPISKPLKEVFYLK</sequence>
<comment type="similarity">
    <text evidence="5">Belongs to the rhamnose mutarotase family.</text>
</comment>
<feature type="active site" description="Proton donor" evidence="5">
    <location>
        <position position="22"/>
    </location>
</feature>
<dbReference type="PANTHER" id="PTHR34389:SF2">
    <property type="entry name" value="L-RHAMNOSE MUTAROTASE"/>
    <property type="match status" value="1"/>
</dbReference>
<dbReference type="AlphaFoldDB" id="A0A151JL75"/>
<proteinExistence type="inferred from homology"/>
<dbReference type="Proteomes" id="UP000075349">
    <property type="component" value="Unassembled WGS sequence"/>
</dbReference>
<dbReference type="HAMAP" id="MF_01663">
    <property type="entry name" value="L_rham_rotase"/>
    <property type="match status" value="1"/>
</dbReference>
<protein>
    <recommendedName>
        <fullName evidence="5 6">L-rhamnose mutarotase</fullName>
        <ecNumber evidence="5 6">5.1.3.32</ecNumber>
    </recommendedName>
    <alternativeName>
        <fullName evidence="5">Rhamnose 1-epimerase</fullName>
    </alternativeName>
    <alternativeName>
        <fullName evidence="5">Type-3 mutarotase</fullName>
    </alternativeName>
</protein>
<keyword evidence="3 5" id="KW-0119">Carbohydrate metabolism</keyword>